<dbReference type="Pfam" id="PF16197">
    <property type="entry name" value="KAsynt_C_assoc"/>
    <property type="match status" value="1"/>
</dbReference>
<dbReference type="InterPro" id="IPR042104">
    <property type="entry name" value="PKS_dehydratase_sf"/>
</dbReference>
<keyword evidence="7" id="KW-0511">Multifunctional enzyme</keyword>
<dbReference type="InterPro" id="IPR029063">
    <property type="entry name" value="SAM-dependent_MTases_sf"/>
</dbReference>
<dbReference type="Gene3D" id="3.40.50.12780">
    <property type="entry name" value="N-terminal domain of ligase-like"/>
    <property type="match status" value="1"/>
</dbReference>
<dbReference type="InterPro" id="IPR013216">
    <property type="entry name" value="Methyltransf_11"/>
</dbReference>
<dbReference type="InterPro" id="IPR045851">
    <property type="entry name" value="AMP-bd_C_sf"/>
</dbReference>
<dbReference type="Gene3D" id="3.40.47.10">
    <property type="match status" value="1"/>
</dbReference>
<dbReference type="Gene3D" id="3.40.366.10">
    <property type="entry name" value="Malonyl-Coenzyme A Acyl Carrier Protein, domain 2"/>
    <property type="match status" value="1"/>
</dbReference>
<dbReference type="SMART" id="SM00826">
    <property type="entry name" value="PKS_DH"/>
    <property type="match status" value="1"/>
</dbReference>
<dbReference type="InterPro" id="IPR036736">
    <property type="entry name" value="ACP-like_sf"/>
</dbReference>
<dbReference type="InterPro" id="IPR001242">
    <property type="entry name" value="Condensation_dom"/>
</dbReference>
<dbReference type="PROSITE" id="PS52004">
    <property type="entry name" value="KS3_2"/>
    <property type="match status" value="1"/>
</dbReference>
<evidence type="ECO:0000256" key="5">
    <source>
        <dbReference type="ARBA" id="ARBA00022737"/>
    </source>
</evidence>
<dbReference type="InterPro" id="IPR050091">
    <property type="entry name" value="PKS_NRPS_Biosynth_Enz"/>
</dbReference>
<dbReference type="SMART" id="SM00823">
    <property type="entry name" value="PKS_PP"/>
    <property type="match status" value="2"/>
</dbReference>
<dbReference type="Pfam" id="PF00550">
    <property type="entry name" value="PP-binding"/>
    <property type="match status" value="2"/>
</dbReference>
<keyword evidence="3" id="KW-0436">Ligase</keyword>
<dbReference type="InterPro" id="IPR042099">
    <property type="entry name" value="ANL_N_sf"/>
</dbReference>
<dbReference type="SUPFAM" id="SSF51735">
    <property type="entry name" value="NAD(P)-binding Rossmann-fold domains"/>
    <property type="match status" value="1"/>
</dbReference>
<dbReference type="InterPro" id="IPR023213">
    <property type="entry name" value="CAT-like_dom_sf"/>
</dbReference>
<keyword evidence="6" id="KW-0560">Oxidoreductase</keyword>
<dbReference type="InterPro" id="IPR020845">
    <property type="entry name" value="AMP-binding_CS"/>
</dbReference>
<evidence type="ECO:0000256" key="2">
    <source>
        <dbReference type="ARBA" id="ARBA00022553"/>
    </source>
</evidence>
<dbReference type="InterPro" id="IPR016036">
    <property type="entry name" value="Malonyl_transacylase_ACP-bd"/>
</dbReference>
<dbReference type="InterPro" id="IPR000873">
    <property type="entry name" value="AMP-dep_synth/lig_dom"/>
</dbReference>
<name>Q3L7Y0_9PEZI</name>
<dbReference type="InterPro" id="IPR049552">
    <property type="entry name" value="PKS_DH_N"/>
</dbReference>
<feature type="domain" description="Carrier" evidence="10">
    <location>
        <begin position="3571"/>
        <end position="3650"/>
    </location>
</feature>
<dbReference type="PROSITE" id="PS00455">
    <property type="entry name" value="AMP_BINDING"/>
    <property type="match status" value="1"/>
</dbReference>
<dbReference type="GO" id="GO:0008757">
    <property type="term" value="F:S-adenosylmethionine-dependent methyltransferase activity"/>
    <property type="evidence" value="ECO:0007669"/>
    <property type="project" value="InterPro"/>
</dbReference>
<dbReference type="InterPro" id="IPR020807">
    <property type="entry name" value="PKS_DH"/>
</dbReference>
<dbReference type="Pfam" id="PF00501">
    <property type="entry name" value="AMP-binding"/>
    <property type="match status" value="1"/>
</dbReference>
<dbReference type="SUPFAM" id="SSF53335">
    <property type="entry name" value="S-adenosyl-L-methionine-dependent methyltransferases"/>
    <property type="match status" value="1"/>
</dbReference>
<dbReference type="InterPro" id="IPR014043">
    <property type="entry name" value="Acyl_transferase_dom"/>
</dbReference>
<dbReference type="InterPro" id="IPR020841">
    <property type="entry name" value="PKS_Beta-ketoAc_synthase_dom"/>
</dbReference>
<feature type="region of interest" description="C-terminal hotdog fold" evidence="8">
    <location>
        <begin position="1105"/>
        <end position="1259"/>
    </location>
</feature>
<dbReference type="GO" id="GO:0004312">
    <property type="term" value="F:fatty acid synthase activity"/>
    <property type="evidence" value="ECO:0007669"/>
    <property type="project" value="TreeGrafter"/>
</dbReference>
<dbReference type="Pfam" id="PF00668">
    <property type="entry name" value="Condensation"/>
    <property type="match status" value="1"/>
</dbReference>
<dbReference type="InterPro" id="IPR036291">
    <property type="entry name" value="NAD(P)-bd_dom_sf"/>
</dbReference>
<dbReference type="CDD" id="cd05930">
    <property type="entry name" value="A_NRPS"/>
    <property type="match status" value="1"/>
</dbReference>
<dbReference type="Pfam" id="PF02801">
    <property type="entry name" value="Ketoacyl-synt_C"/>
    <property type="match status" value="1"/>
</dbReference>
<dbReference type="PANTHER" id="PTHR43775">
    <property type="entry name" value="FATTY ACID SYNTHASE"/>
    <property type="match status" value="1"/>
</dbReference>
<evidence type="ECO:0000256" key="7">
    <source>
        <dbReference type="ARBA" id="ARBA00023268"/>
    </source>
</evidence>
<dbReference type="Gene3D" id="3.30.70.3290">
    <property type="match status" value="1"/>
</dbReference>
<dbReference type="CDD" id="cd02440">
    <property type="entry name" value="AdoMet_MTases"/>
    <property type="match status" value="1"/>
</dbReference>
<proteinExistence type="predicted"/>
<dbReference type="InterPro" id="IPR014031">
    <property type="entry name" value="Ketoacyl_synth_C"/>
</dbReference>
<feature type="domain" description="Ketosynthase family 3 (KS3)" evidence="11">
    <location>
        <begin position="2"/>
        <end position="436"/>
    </location>
</feature>
<feature type="domain" description="PKS/mFAS DH" evidence="12">
    <location>
        <begin position="952"/>
        <end position="1259"/>
    </location>
</feature>
<dbReference type="InterPro" id="IPR016039">
    <property type="entry name" value="Thiolase-like"/>
</dbReference>
<feature type="compositionally biased region" description="Basic and acidic residues" evidence="9">
    <location>
        <begin position="2521"/>
        <end position="2538"/>
    </location>
</feature>
<evidence type="ECO:0000256" key="4">
    <source>
        <dbReference type="ARBA" id="ARBA00022679"/>
    </source>
</evidence>
<dbReference type="SUPFAM" id="SSF56801">
    <property type="entry name" value="Acetyl-CoA synthetase-like"/>
    <property type="match status" value="1"/>
</dbReference>
<dbReference type="Gene3D" id="3.10.129.110">
    <property type="entry name" value="Polyketide synthase dehydratase"/>
    <property type="match status" value="1"/>
</dbReference>
<organism evidence="13">
    <name type="scientific">Xylaria sp. BCC 1067</name>
    <dbReference type="NCBI Taxonomy" id="167374"/>
    <lineage>
        <taxon>Eukaryota</taxon>
        <taxon>Fungi</taxon>
        <taxon>Dikarya</taxon>
        <taxon>Ascomycota</taxon>
        <taxon>Pezizomycotina</taxon>
        <taxon>Sordariomycetes</taxon>
        <taxon>Xylariomycetidae</taxon>
        <taxon>Xylariales</taxon>
        <taxon>Xylariaceae</taxon>
        <taxon>Xylaria</taxon>
    </lineage>
</organism>
<dbReference type="Pfam" id="PF00109">
    <property type="entry name" value="ketoacyl-synt"/>
    <property type="match status" value="1"/>
</dbReference>
<evidence type="ECO:0000256" key="3">
    <source>
        <dbReference type="ARBA" id="ARBA00022598"/>
    </source>
</evidence>
<dbReference type="Pfam" id="PF21089">
    <property type="entry name" value="PKS_DH_N"/>
    <property type="match status" value="1"/>
</dbReference>
<dbReference type="InterPro" id="IPR020806">
    <property type="entry name" value="PKS_PP-bd"/>
</dbReference>
<dbReference type="InterPro" id="IPR057326">
    <property type="entry name" value="KR_dom"/>
</dbReference>
<dbReference type="Gene3D" id="3.30.559.10">
    <property type="entry name" value="Chloramphenicol acetyltransferase-like domain"/>
    <property type="match status" value="1"/>
</dbReference>
<dbReference type="Pfam" id="PF14765">
    <property type="entry name" value="PS-DH"/>
    <property type="match status" value="1"/>
</dbReference>
<feature type="region of interest" description="Disordered" evidence="9">
    <location>
        <begin position="3554"/>
        <end position="3573"/>
    </location>
</feature>
<dbReference type="Pfam" id="PF00698">
    <property type="entry name" value="Acyl_transf_1"/>
    <property type="match status" value="1"/>
</dbReference>
<protein>
    <submittedName>
        <fullName evidence="13">Polyketide synthase 3</fullName>
    </submittedName>
</protein>
<dbReference type="CDD" id="cd00833">
    <property type="entry name" value="PKS"/>
    <property type="match status" value="1"/>
</dbReference>
<keyword evidence="2" id="KW-0597">Phosphoprotein</keyword>
<dbReference type="InterPro" id="IPR013968">
    <property type="entry name" value="PKS_KR"/>
</dbReference>
<evidence type="ECO:0000256" key="8">
    <source>
        <dbReference type="PROSITE-ProRule" id="PRU01363"/>
    </source>
</evidence>
<dbReference type="GO" id="GO:0031177">
    <property type="term" value="F:phosphopantetheine binding"/>
    <property type="evidence" value="ECO:0007669"/>
    <property type="project" value="InterPro"/>
</dbReference>
<feature type="compositionally biased region" description="Basic and acidic residues" evidence="9">
    <location>
        <begin position="2497"/>
        <end position="2507"/>
    </location>
</feature>
<dbReference type="PROSITE" id="PS52019">
    <property type="entry name" value="PKS_MFAS_DH"/>
    <property type="match status" value="1"/>
</dbReference>
<dbReference type="SMART" id="SM00822">
    <property type="entry name" value="PKS_KR"/>
    <property type="match status" value="1"/>
</dbReference>
<dbReference type="Gene3D" id="3.30.559.30">
    <property type="entry name" value="Nonribosomal peptide synthetase, condensation domain"/>
    <property type="match status" value="1"/>
</dbReference>
<dbReference type="Gene3D" id="3.40.50.720">
    <property type="entry name" value="NAD(P)-binding Rossmann-like Domain"/>
    <property type="match status" value="1"/>
</dbReference>
<evidence type="ECO:0000256" key="6">
    <source>
        <dbReference type="ARBA" id="ARBA00023002"/>
    </source>
</evidence>
<dbReference type="InterPro" id="IPR014030">
    <property type="entry name" value="Ketoacyl_synth_N"/>
</dbReference>
<dbReference type="Pfam" id="PF08659">
    <property type="entry name" value="KR"/>
    <property type="match status" value="1"/>
</dbReference>
<dbReference type="InterPro" id="IPR049551">
    <property type="entry name" value="PKS_DH_C"/>
</dbReference>
<dbReference type="CDD" id="cd19532">
    <property type="entry name" value="C_PKS-NRPS"/>
    <property type="match status" value="1"/>
</dbReference>
<dbReference type="PROSITE" id="PS50075">
    <property type="entry name" value="CARRIER"/>
    <property type="match status" value="2"/>
</dbReference>
<dbReference type="GO" id="GO:0016491">
    <property type="term" value="F:oxidoreductase activity"/>
    <property type="evidence" value="ECO:0007669"/>
    <property type="project" value="UniProtKB-KW"/>
</dbReference>
<keyword evidence="4" id="KW-0808">Transferase</keyword>
<dbReference type="GO" id="GO:0006633">
    <property type="term" value="P:fatty acid biosynthetic process"/>
    <property type="evidence" value="ECO:0007669"/>
    <property type="project" value="TreeGrafter"/>
</dbReference>
<dbReference type="Gene3D" id="3.30.300.30">
    <property type="match status" value="1"/>
</dbReference>
<feature type="region of interest" description="N-terminal hotdog fold" evidence="8">
    <location>
        <begin position="952"/>
        <end position="1090"/>
    </location>
</feature>
<feature type="domain" description="Carrier" evidence="10">
    <location>
        <begin position="2407"/>
        <end position="2482"/>
    </location>
</feature>
<dbReference type="Gene3D" id="3.40.50.150">
    <property type="entry name" value="Vaccinia Virus protein VP39"/>
    <property type="match status" value="1"/>
</dbReference>
<dbReference type="PANTHER" id="PTHR43775:SF20">
    <property type="entry name" value="HYBRID PKS-NRPS SYNTHETASE APDA"/>
    <property type="match status" value="1"/>
</dbReference>
<evidence type="ECO:0000313" key="13">
    <source>
        <dbReference type="EMBL" id="AAS46233.1"/>
    </source>
</evidence>
<dbReference type="SMART" id="SM00827">
    <property type="entry name" value="PKS_AT"/>
    <property type="match status" value="1"/>
</dbReference>
<evidence type="ECO:0000256" key="1">
    <source>
        <dbReference type="ARBA" id="ARBA00022450"/>
    </source>
</evidence>
<dbReference type="SUPFAM" id="SSF47336">
    <property type="entry name" value="ACP-like"/>
    <property type="match status" value="2"/>
</dbReference>
<evidence type="ECO:0000259" key="11">
    <source>
        <dbReference type="PROSITE" id="PS52004"/>
    </source>
</evidence>
<dbReference type="SUPFAM" id="SSF53901">
    <property type="entry name" value="Thiolase-like"/>
    <property type="match status" value="1"/>
</dbReference>
<evidence type="ECO:0000259" key="10">
    <source>
        <dbReference type="PROSITE" id="PS50075"/>
    </source>
</evidence>
<dbReference type="EMBL" id="AY445825">
    <property type="protein sequence ID" value="AAS46233.1"/>
    <property type="molecule type" value="Genomic_DNA"/>
</dbReference>
<dbReference type="GO" id="GO:0044550">
    <property type="term" value="P:secondary metabolite biosynthetic process"/>
    <property type="evidence" value="ECO:0007669"/>
    <property type="project" value="TreeGrafter"/>
</dbReference>
<dbReference type="InterPro" id="IPR016035">
    <property type="entry name" value="Acyl_Trfase/lysoPLipase"/>
</dbReference>
<dbReference type="InterPro" id="IPR009081">
    <property type="entry name" value="PP-bd_ACP"/>
</dbReference>
<dbReference type="Pfam" id="PF08241">
    <property type="entry name" value="Methyltransf_11"/>
    <property type="match status" value="1"/>
</dbReference>
<evidence type="ECO:0000259" key="12">
    <source>
        <dbReference type="PROSITE" id="PS52019"/>
    </source>
</evidence>
<feature type="active site" description="Proton donor; for dehydratase activity" evidence="8">
    <location>
        <position position="1166"/>
    </location>
</feature>
<keyword evidence="1" id="KW-0596">Phosphopantetheine</keyword>
<feature type="region of interest" description="Disordered" evidence="9">
    <location>
        <begin position="2494"/>
        <end position="2561"/>
    </location>
</feature>
<gene>
    <name evidence="13" type="primary">PKS3</name>
</gene>
<dbReference type="SUPFAM" id="SSF55048">
    <property type="entry name" value="Probable ACP-binding domain of malonyl-CoA ACP transacylase"/>
    <property type="match status" value="1"/>
</dbReference>
<feature type="compositionally biased region" description="Low complexity" evidence="9">
    <location>
        <begin position="2540"/>
        <end position="2561"/>
    </location>
</feature>
<sequence>MYEPIAIVGTACRFPGAATTPSKLWDLLKAPRDVLKEFPPERLGTAGFYSENGDMRGRSNVRHKSYLLEEDVRHFDNAFFNINPKEAADMDPQQRILLETVYEAFESAGWSLNDVENSQTSVHVGVMTDDYGFVQARDPDTLGGHAATGISRSILANRLSFAFNLRGASLALDTACSSSLVALHLAVQGLQRGEATQAVVAGTNLLMDSAWYVMASSMHMISPESRCRMWDKDASGYARGEGCAVLVLKTLTQAIRDGDPIECIIRGSGVNSDGLGDNRGITMPSAAAQTALIQQTYRDAGLDPVKDRCQYFECHGTGTQAGDPAEARAIRDAFRSDSEPSNKDPLICGSIKTVIGHLEGCAGLAGVIKASLAIQNKAIPPNMHFNNLNPKIEPFYSGLKVPTSILPWPETGDEPRRASVNSFGFGGTNAHAILESYEPSIARESLALPTAKLVNGVTPQSASMERTLTGPFVFSARSHGSLMDWLKQLLNYLRVNESVDLDSLSNTLHSKRSAFGYRATIATAVDREDLIEKLEDQINIIGASPLRSPPASSTSKGASIVWGAQAAHMGFALMKYCKSFRESVMDCETALASIPNPPTWSLGEELAADPAGSQVSVAQFSQPLCTAIQIGLVDLLRACGVRFHTVVGHSSGEIGAAYAAGLLNKRDAMGIAYYRGCVSNLARGNAGQSGGMLAASMSFATATALCSEPQFKGRIGVAASNSPSSVTLSGDKDAISEMKEHLDEKEIQSRALQVDTAYHSHHMRACAEPYLLHLKELGVTVQTPPTEQKCRWYSSVRRDTNVLDKQLGLDLEGQYWVDNLTQPVLFSEAVTLAIEANPAEFTAAIEVGPHAALRGPVNQTIKQSMSADHSMPYTSCLSRGKNAIEVFLEALTTIWTVDPFTVQLAGWRTALGFGTSKLPLKDLPPYAWEHTQTHWRESRVAGNYRISTRPPHDILGRLWNDSGSEQTWRNTLRLSEMPWLKGHVFQNQVLFPATGYISLAVDAAKVFAKDQSIKLVELRNMSIPAALPISDGDGVEILFTIRSSVSPGSAADQSDSGVIEAEFTCFSYANNNLEADKTCEGQLIIHLGEPEPTDLAPMYISDVELTPSNVDRFYNGALEIGFEYQGAFRALTSLNKVWGHAKAIASWSQEDPDMNLACSLHPATLDVAFQTGLSTILSTAEKSMHSPYLPIAVKRAVIDPNHDFSTSIAIEAYLTSPTVGLGQRIETDINIRNSSSQTNVCEIQLEGVTFKAISEPQPSEDRNILAKTVYAHDASYGLIPLPAAVTSVQANPSSYAPEEYERVALFHLRRLSDSISAQEVDALQPHHQQLIRSINAMVTRIREDSDRAWLRAEWLNDDSGIIADLLKRDPSDVDMALLASSAERTQSILQWRTNPGDNAADDRDLLSNSLYQQTTWGATCNQAIAQLVVQISHTFPRTNILHLCGGAGTGAVSNILDAVGDAYASYTCADASQDIVDELRSNIGLEVAREKRLSFEVFDIEGRTSKELYDVVIVTDLCRVRQDLSDSVRKLRNLLRPGGFLISMELTGTSLRPMAILGCSKDWWRSGRPGVEGPGIKTGEWDNLLSKNGFSGIDCIFHDQPKLSLHGYSVFSVQAVDDRLDVLRSPLTSLHTITPTPVVFIGGETSRVSKLIRQGKSLLRDWAPKIQVWSCFDQVNCSRIPPQCSVISLQDLDKPLFSSPPSVNELKNLKEVLANAQNVLWVTSGRLVEDPYANIMVGIGRALKHEYIHLNLQYLDFDEGETWDIQPLLTQFLRLIFSGSSPSIAEELLWVKEPEVVIRNAHLVTPRVLLDSESNEIFNASRRRVFKPVGSRDMIEGYPMRQLAAHQNQSLSVQPPRLNTPEDHLQMEVKLSVALHTNDEAACYLSYGRVNDDVSERAALALSSTDSSVVMVHKDFNFDSTVVQQCDALTLVKVATFLIASGLVSSTPSSGRTLICGASDELAKAISALAAEIGRKTSFVTITDKPREGGSSGLIHLHPKTPIRAAKKLIPHDTTALFNLSGSSVVPILPFLPPGCTVQVFDASSLLQKSIGDAVKNYQAHQGILASTPAPTVLPLSSLSQKRVGKFKRLSIVTDWNREGSVNAIIRGLEPQTLLSPNKTYFLVGMAGELGQSLAYFMVRGGARYIVLSSRNPNENQHWLRDLRASGIDIRIVKMDVTDRAQVLETVNSLRQTMPEIGGVTNAALVLEPAVFANLSAASIKKQLMPKVHGTVHLDEAFKNDPLEFFMCFGSLGTTFGNPGHAMYHAGNAFMLSLVANRKRRGLAGSILNFGMLVDVGYVARADRSTGSNVEEWLRTDGLIALSEADFHHVILQGIAVGRPQSPTSEVIMGVETFYDKGQLPRPRWVDTAALSHLVRRVSKALEGDTPSSGSHQSQLENANTVEEAIPPITALLSQKIKSIIHVSLDSIHPDEPLSRLGIDSINAIEIRKWIWDRLRVEISMVKILGRDPSVSIIRTIAEQYVAKKGGALKSIDVEQQESKPAKKEVSGKSADVTPKVTLDGQDRSTTVDDSRASRDTEVSSTSSETTPGSSPLSTLTPESSLEFTRSERLSLSQAGLFYIHTFSDTRTALNLTSRWKIDGPLDVERLSRAIETTINRHDALRTCFFATSDSAEVKQHVTSARSFKLTSLQSAAETADADVRKVFDRIKEHEYSLETGDTFQVTLVCHSPQWHTLVLGFHNIVVDVVSIALILGDIARVYQSQPWSKHPTPTSYLDYTRQQIDDIQDGRLNDSIDYWVNHLSPIPEVLPLLPVAKVATRQSHRAYGHHTSTKELSNKFMQSMARITQAHDITPMQFYLAAWQVFLCRLLDVDDITIGVLNTNRDPLSKFREALGQVASILPIRFKGALDKSFPEVMENTRTTLLSSFEHTKVPFALIVDKVRRGVSEGNMPLIQVAYDYAVNERASGIIGECTIAVEEVDFTTLYDLVLNVWGSDSGGHSLSITCTDDFYTLSATRFISETFFGVLESLVQDPLTAVKGLRLFSDAQLDQARTVAHTPAIQHSWPDSLSERFSQVAAEFPDSIAVKEGRETITYSQLRQKAWLYARILLDANATAGTRVAVFCQPSIDLYAAMLAIFRIGAIFVPLDVSVPAARRNDMMKACKPHALLFHEATAEDVAKNHTDTRSEVKLLNITQLSRAHGQAAFTIPEQVLPKPGSDSHILFTSGSTGVPKGIRLHQRGIMSWTIAWSKQFGFEPITVLQSTSIGFDLSFLQIYTALANGGMLVAAPYESRGDPEAFSKLIHDDNIQFTMCTPSEYGLLLTYAPERMRQCTNWRFAGSGGELLPDRIVDGLRALKLPHLKVTNWYGPTEVTIVTAGHTPVHDGSGTSHDQNMGGFGSYVGHVVPNNTIYITNEDDGSLLPVGMPGEISVGGTLVANGYLDPSKNEGAFVTNPFATAQDVERGFTTMYKTGDRGFAREDGSIIFLGRTKRGSTVIKLRGLRIDLNEVVGAILEAAPKDLANAAVAVRGEPEFLVAYVVFKPGKHLGHQQLTDLLQTLSLPRYMIPATVVVLDSLPLMSSGKLDLELLKSLPLPTPVDSSGKTEKQPITQNRETLTESEERLRSLWIDVNGVAAGTADIGPHSTFLGTGGNSFHMVHLQYTINREVGVKIPLSQLWQASDLRDMAALIERQRQPSI</sequence>
<dbReference type="Gene3D" id="1.10.1200.10">
    <property type="entry name" value="ACP-like"/>
    <property type="match status" value="2"/>
</dbReference>
<accession>Q3L7Y0</accession>
<dbReference type="GO" id="GO:0016874">
    <property type="term" value="F:ligase activity"/>
    <property type="evidence" value="ECO:0007669"/>
    <property type="project" value="UniProtKB-KW"/>
</dbReference>
<dbReference type="SMART" id="SM00825">
    <property type="entry name" value="PKS_KS"/>
    <property type="match status" value="1"/>
</dbReference>
<dbReference type="SUPFAM" id="SSF52777">
    <property type="entry name" value="CoA-dependent acyltransferases"/>
    <property type="match status" value="2"/>
</dbReference>
<dbReference type="InterPro" id="IPR006162">
    <property type="entry name" value="Ppantetheine_attach_site"/>
</dbReference>
<feature type="active site" description="Proton acceptor; for dehydratase activity" evidence="8">
    <location>
        <position position="983"/>
    </location>
</feature>
<dbReference type="InterPro" id="IPR001227">
    <property type="entry name" value="Ac_transferase_dom_sf"/>
</dbReference>
<dbReference type="SUPFAM" id="SSF52151">
    <property type="entry name" value="FabD/lysophospholipase-like"/>
    <property type="match status" value="1"/>
</dbReference>
<reference evidence="13" key="1">
    <citation type="journal article" date="2005" name="FEMS Microbiol. Lett.">
        <title>Diversity of type I polyketide synthase genes in the wood-decay fungus Xylaria sp. BCC 1067.</title>
        <authorList>
            <person name="Amnuaykanjanasin A."/>
            <person name="Punya J."/>
            <person name="Paungmoung P."/>
            <person name="Rungrod A."/>
            <person name="Tachaleat A."/>
            <person name="Pongpattanakitshote S."/>
            <person name="Cheevadhanarak S."/>
            <person name="Tanticharoen M."/>
        </authorList>
    </citation>
    <scope>NUCLEOTIDE SEQUENCE</scope>
    <source>
        <strain evidence="13">BCC1067</strain>
    </source>
</reference>
<evidence type="ECO:0000256" key="9">
    <source>
        <dbReference type="SAM" id="MobiDB-lite"/>
    </source>
</evidence>
<dbReference type="InterPro" id="IPR049900">
    <property type="entry name" value="PKS_mFAS_DH"/>
</dbReference>
<dbReference type="PROSITE" id="PS00012">
    <property type="entry name" value="PHOSPHOPANTETHEINE"/>
    <property type="match status" value="1"/>
</dbReference>
<dbReference type="InterPro" id="IPR032821">
    <property type="entry name" value="PKS_assoc"/>
</dbReference>
<keyword evidence="5" id="KW-0677">Repeat</keyword>